<gene>
    <name evidence="2" type="ORF">ITI46_07750</name>
</gene>
<dbReference type="RefSeq" id="WP_209238684.1">
    <property type="nucleotide sequence ID" value="NZ_JADKMA010000026.1"/>
</dbReference>
<dbReference type="Pfam" id="PF16289">
    <property type="entry name" value="PIN_12"/>
    <property type="match status" value="1"/>
</dbReference>
<name>A0ABS3X930_9ACTN</name>
<sequence>MDLERLKEHWRRDYRVIFEVIDTSGEAARRALARETLALAPAQLTREGKVGGRDAAIWFSLLGFLENHPDEHVRFVTDNSKDFGGGNVYPSPMDEDVAGLRAG</sequence>
<comment type="caution">
    <text evidence="2">The sequence shown here is derived from an EMBL/GenBank/DDBJ whole genome shotgun (WGS) entry which is preliminary data.</text>
</comment>
<feature type="domain" description="DUF4935" evidence="1">
    <location>
        <begin position="14"/>
        <end position="83"/>
    </location>
</feature>
<keyword evidence="3" id="KW-1185">Reference proteome</keyword>
<reference evidence="2 3" key="1">
    <citation type="submission" date="2020-11" db="EMBL/GenBank/DDBJ databases">
        <title>Streptomyces spirodelae sp. nov., isolated from duckweed.</title>
        <authorList>
            <person name="Saimee Y."/>
            <person name="Duangmal K."/>
        </authorList>
    </citation>
    <scope>NUCLEOTIDE SEQUENCE [LARGE SCALE GENOMIC DNA]</scope>
    <source>
        <strain evidence="2 3">S16-07</strain>
    </source>
</reference>
<evidence type="ECO:0000313" key="2">
    <source>
        <dbReference type="EMBL" id="MBO8191586.1"/>
    </source>
</evidence>
<protein>
    <submittedName>
        <fullName evidence="2">DUF4935 domain-containing protein</fullName>
    </submittedName>
</protein>
<organism evidence="2 3">
    <name type="scientific">Streptomyces oryzae</name>
    <dbReference type="NCBI Taxonomy" id="1434886"/>
    <lineage>
        <taxon>Bacteria</taxon>
        <taxon>Bacillati</taxon>
        <taxon>Actinomycetota</taxon>
        <taxon>Actinomycetes</taxon>
        <taxon>Kitasatosporales</taxon>
        <taxon>Streptomycetaceae</taxon>
        <taxon>Streptomyces</taxon>
    </lineage>
</organism>
<dbReference type="Proteomes" id="UP001519064">
    <property type="component" value="Unassembled WGS sequence"/>
</dbReference>
<accession>A0ABS3X930</accession>
<proteinExistence type="predicted"/>
<dbReference type="EMBL" id="JADKMA010000026">
    <property type="protein sequence ID" value="MBO8191586.1"/>
    <property type="molecule type" value="Genomic_DNA"/>
</dbReference>
<dbReference type="InterPro" id="IPR032557">
    <property type="entry name" value="DUF4935"/>
</dbReference>
<evidence type="ECO:0000313" key="3">
    <source>
        <dbReference type="Proteomes" id="UP001519064"/>
    </source>
</evidence>
<evidence type="ECO:0000259" key="1">
    <source>
        <dbReference type="Pfam" id="PF16289"/>
    </source>
</evidence>